<reference evidence="2" key="1">
    <citation type="journal article" date="2011" name="Plant Physiol.">
        <title>Comprehensive sequence analysis of 24,783 barley full-length cDNAs derived from 12 clone libraries.</title>
        <authorList>
            <person name="Matsumoto T."/>
            <person name="Tanaka T."/>
            <person name="Sakai H."/>
            <person name="Amano N."/>
            <person name="Kanamori H."/>
            <person name="Kurita K."/>
            <person name="Kikuta A."/>
            <person name="Kamiya K."/>
            <person name="Yamamoto M."/>
            <person name="Ikawa H."/>
            <person name="Fujii N."/>
            <person name="Hori K."/>
            <person name="Itoh T."/>
            <person name="Sato K."/>
        </authorList>
    </citation>
    <scope>NUCLEOTIDE SEQUENCE</scope>
    <source>
        <tissue evidence="2">Shoot and root</tissue>
    </source>
</reference>
<proteinExistence type="evidence at transcript level"/>
<feature type="region of interest" description="Disordered" evidence="1">
    <location>
        <begin position="49"/>
        <end position="96"/>
    </location>
</feature>
<sequence>MMEPAGIRRWRPLWHLGSAGLSRRSYIDVSRGQSALELILLLSLRGQKRVESGESRHTRRGGKADENHHRHNACECHGRKRRRRRRRQHDPSLWRF</sequence>
<feature type="compositionally biased region" description="Basic and acidic residues" evidence="1">
    <location>
        <begin position="49"/>
        <end position="77"/>
    </location>
</feature>
<protein>
    <submittedName>
        <fullName evidence="2">Predicted protein</fullName>
    </submittedName>
</protein>
<accession>F2DJK0</accession>
<organism evidence="2">
    <name type="scientific">Hordeum vulgare subsp. vulgare</name>
    <name type="common">Domesticated barley</name>
    <dbReference type="NCBI Taxonomy" id="112509"/>
    <lineage>
        <taxon>Eukaryota</taxon>
        <taxon>Viridiplantae</taxon>
        <taxon>Streptophyta</taxon>
        <taxon>Embryophyta</taxon>
        <taxon>Tracheophyta</taxon>
        <taxon>Spermatophyta</taxon>
        <taxon>Magnoliopsida</taxon>
        <taxon>Liliopsida</taxon>
        <taxon>Poales</taxon>
        <taxon>Poaceae</taxon>
        <taxon>BOP clade</taxon>
        <taxon>Pooideae</taxon>
        <taxon>Triticodae</taxon>
        <taxon>Triticeae</taxon>
        <taxon>Hordeinae</taxon>
        <taxon>Hordeum</taxon>
    </lineage>
</organism>
<evidence type="ECO:0000256" key="1">
    <source>
        <dbReference type="SAM" id="MobiDB-lite"/>
    </source>
</evidence>
<dbReference type="EMBL" id="AK364068">
    <property type="protein sequence ID" value="BAJ95271.1"/>
    <property type="molecule type" value="mRNA"/>
</dbReference>
<evidence type="ECO:0000313" key="2">
    <source>
        <dbReference type="EMBL" id="BAJ95271.1"/>
    </source>
</evidence>
<feature type="compositionally biased region" description="Basic residues" evidence="1">
    <location>
        <begin position="78"/>
        <end position="88"/>
    </location>
</feature>
<dbReference type="AlphaFoldDB" id="F2DJK0"/>
<name>F2DJK0_HORVV</name>